<feature type="domain" description="Spore coat protein U/FanG" evidence="2">
    <location>
        <begin position="189"/>
        <end position="325"/>
    </location>
</feature>
<evidence type="ECO:0000313" key="4">
    <source>
        <dbReference type="Proteomes" id="UP000078431"/>
    </source>
</evidence>
<reference evidence="3 4" key="1">
    <citation type="submission" date="2016-04" db="EMBL/GenBank/DDBJ databases">
        <title>ATOL: Assembling a taxonomically balanced genome-scale reconstruction of the evolutionary history of the Enterobacteriaceae.</title>
        <authorList>
            <person name="Plunkett G.III."/>
            <person name="Neeno-Eckwall E.C."/>
            <person name="Glasner J.D."/>
            <person name="Perna N.T."/>
        </authorList>
    </citation>
    <scope>NUCLEOTIDE SEQUENCE [LARGE SCALE GENOMIC DNA]</scope>
    <source>
        <strain evidence="3 4">ATCC 12841</strain>
    </source>
</reference>
<dbReference type="GO" id="GO:0009289">
    <property type="term" value="C:pilus"/>
    <property type="evidence" value="ECO:0007669"/>
    <property type="project" value="InterPro"/>
</dbReference>
<dbReference type="Pfam" id="PF05229">
    <property type="entry name" value="SCPU"/>
    <property type="match status" value="1"/>
</dbReference>
<keyword evidence="4" id="KW-1185">Reference proteome</keyword>
<dbReference type="InterPro" id="IPR053167">
    <property type="entry name" value="Spore_coat_component"/>
</dbReference>
<evidence type="ECO:0000259" key="2">
    <source>
        <dbReference type="Pfam" id="PF05229"/>
    </source>
</evidence>
<organism evidence="3 4">
    <name type="scientific">Obesumbacterium proteus ATCC 12841</name>
    <dbReference type="NCBI Taxonomy" id="1354268"/>
    <lineage>
        <taxon>Bacteria</taxon>
        <taxon>Pseudomonadati</taxon>
        <taxon>Pseudomonadota</taxon>
        <taxon>Gammaproteobacteria</taxon>
        <taxon>Enterobacterales</taxon>
        <taxon>Hafniaceae</taxon>
        <taxon>Obesumbacterium</taxon>
    </lineage>
</organism>
<dbReference type="Gene3D" id="2.60.40.1090">
    <property type="entry name" value="Fimbrial-type adhesion domain"/>
    <property type="match status" value="1"/>
</dbReference>
<dbReference type="SMART" id="SM00972">
    <property type="entry name" value="SCPU"/>
    <property type="match status" value="1"/>
</dbReference>
<dbReference type="RefSeq" id="WP_061554287.1">
    <property type="nucleotide sequence ID" value="NZ_LXEX01000061.1"/>
</dbReference>
<proteinExistence type="predicted"/>
<dbReference type="Proteomes" id="UP000078431">
    <property type="component" value="Unassembled WGS sequence"/>
</dbReference>
<dbReference type="InterPro" id="IPR007893">
    <property type="entry name" value="Spore_coat_U/FanG"/>
</dbReference>
<dbReference type="PANTHER" id="PTHR37089">
    <property type="entry name" value="PROTEIN U-RELATED"/>
    <property type="match status" value="1"/>
</dbReference>
<comment type="caution">
    <text evidence="3">The sequence shown here is derived from an EMBL/GenBank/DDBJ whole genome shotgun (WGS) entry which is preliminary data.</text>
</comment>
<dbReference type="EMBL" id="LXEX01000061">
    <property type="protein sequence ID" value="OAT57305.1"/>
    <property type="molecule type" value="Genomic_DNA"/>
</dbReference>
<keyword evidence="1" id="KW-0732">Signal</keyword>
<evidence type="ECO:0000313" key="3">
    <source>
        <dbReference type="EMBL" id="OAT57305.1"/>
    </source>
</evidence>
<dbReference type="InterPro" id="IPR036937">
    <property type="entry name" value="Adhesion_dom_fimbrial_sf"/>
</dbReference>
<feature type="signal peptide" evidence="1">
    <location>
        <begin position="1"/>
        <end position="23"/>
    </location>
</feature>
<dbReference type="AlphaFoldDB" id="A0AA91EDI9"/>
<dbReference type="GO" id="GO:0007155">
    <property type="term" value="P:cell adhesion"/>
    <property type="evidence" value="ECO:0007669"/>
    <property type="project" value="InterPro"/>
</dbReference>
<accession>A0AA91EDI9</accession>
<dbReference type="PANTHER" id="PTHR37089:SF1">
    <property type="entry name" value="MEMBRANE PROTEIN"/>
    <property type="match status" value="1"/>
</dbReference>
<gene>
    <name evidence="3" type="ORF">M993_04511</name>
</gene>
<sequence>MRAFFVVVIILLAGVFLSFSASAATTHACTLTKPILINYGTVSSVVVNTTPQSQTFNIQISCPIVLAIAAPGSIIIAYTSATTASNSRAILTSSTTDTIPVQLTCTSQTCTTATEMKVADSKSIPSSTFLGLLANKQYSLPFTLSTVPQSVAAGSYATSITLTVTWNICTAGILVLCNDNDTGSDTLVIPISLNVTNDCATITAPDINFGSAPVAGSFSTQPGIVTLVCTKGATYTVGINDGQNSSGGVRNMSYTNSGTTNLLSYDIYQSTTNNRWGSVGSQRWGSASATTTSTDTMTKTYNYTAKIFPNQNTPPAGTYNDTLVVDVAF</sequence>
<name>A0AA91EDI9_9GAMM</name>
<protein>
    <submittedName>
        <fullName evidence="3">Sigma-fimbriae tip adhesin</fullName>
    </submittedName>
</protein>
<feature type="chain" id="PRO_5041680625" evidence="1">
    <location>
        <begin position="24"/>
        <end position="329"/>
    </location>
</feature>
<evidence type="ECO:0000256" key="1">
    <source>
        <dbReference type="SAM" id="SignalP"/>
    </source>
</evidence>